<dbReference type="Gene3D" id="3.40.50.980">
    <property type="match status" value="1"/>
</dbReference>
<keyword evidence="6" id="KW-0436">Ligase</keyword>
<evidence type="ECO:0000259" key="4">
    <source>
        <dbReference type="Pfam" id="PF00501"/>
    </source>
</evidence>
<comment type="similarity">
    <text evidence="2">Belongs to the ATP-dependent AMP-binding enzyme family.</text>
</comment>
<dbReference type="Proteomes" id="UP000053240">
    <property type="component" value="Unassembled WGS sequence"/>
</dbReference>
<dbReference type="Pfam" id="PF00501">
    <property type="entry name" value="AMP-binding"/>
    <property type="match status" value="1"/>
</dbReference>
<dbReference type="InterPro" id="IPR042099">
    <property type="entry name" value="ANL_N_sf"/>
</dbReference>
<dbReference type="Gene3D" id="3.30.300.30">
    <property type="match status" value="1"/>
</dbReference>
<evidence type="ECO:0000256" key="2">
    <source>
        <dbReference type="ARBA" id="ARBA00006432"/>
    </source>
</evidence>
<dbReference type="SUPFAM" id="SSF56801">
    <property type="entry name" value="Acetyl-CoA synthetase-like"/>
    <property type="match status" value="2"/>
</dbReference>
<evidence type="ECO:0000256" key="1">
    <source>
        <dbReference type="ARBA" id="ARBA00004275"/>
    </source>
</evidence>
<dbReference type="PANTHER" id="PTHR24096:SF394">
    <property type="entry name" value="LUCIFERIN 4-MONOOXYGENASE"/>
    <property type="match status" value="1"/>
</dbReference>
<dbReference type="GO" id="GO:0004467">
    <property type="term" value="F:long-chain fatty acid-CoA ligase activity"/>
    <property type="evidence" value="ECO:0007669"/>
    <property type="project" value="TreeGrafter"/>
</dbReference>
<reference evidence="6 7" key="1">
    <citation type="journal article" date="2015" name="Nat. Commun.">
        <title>Outbred genome sequencing and CRISPR/Cas9 gene editing in butterflies.</title>
        <authorList>
            <person name="Li X."/>
            <person name="Fan D."/>
            <person name="Zhang W."/>
            <person name="Liu G."/>
            <person name="Zhang L."/>
            <person name="Zhao L."/>
            <person name="Fang X."/>
            <person name="Chen L."/>
            <person name="Dong Y."/>
            <person name="Chen Y."/>
            <person name="Ding Y."/>
            <person name="Zhao R."/>
            <person name="Feng M."/>
            <person name="Zhu Y."/>
            <person name="Feng Y."/>
            <person name="Jiang X."/>
            <person name="Zhu D."/>
            <person name="Xiang H."/>
            <person name="Feng X."/>
            <person name="Li S."/>
            <person name="Wang J."/>
            <person name="Zhang G."/>
            <person name="Kronforst M.R."/>
            <person name="Wang W."/>
        </authorList>
    </citation>
    <scope>NUCLEOTIDE SEQUENCE [LARGE SCALE GENOMIC DNA]</scope>
    <source>
        <strain evidence="6">Ya'a_city_454_Pm</strain>
        <tissue evidence="6">Whole body</tissue>
    </source>
</reference>
<comment type="subcellular location">
    <subcellularLocation>
        <location evidence="1">Peroxisome</location>
    </subcellularLocation>
</comment>
<dbReference type="GO" id="GO:0046949">
    <property type="term" value="P:fatty-acyl-CoA biosynthetic process"/>
    <property type="evidence" value="ECO:0007669"/>
    <property type="project" value="TreeGrafter"/>
</dbReference>
<dbReference type="Gene3D" id="2.30.38.10">
    <property type="entry name" value="Luciferase, Domain 3"/>
    <property type="match status" value="1"/>
</dbReference>
<evidence type="ECO:0000313" key="6">
    <source>
        <dbReference type="EMBL" id="KPJ20010.1"/>
    </source>
</evidence>
<dbReference type="AlphaFoldDB" id="A0A194RRQ8"/>
<protein>
    <submittedName>
        <fullName evidence="6">Putative 4-coumarate--CoA ligase 3</fullName>
    </submittedName>
</protein>
<keyword evidence="3" id="KW-0576">Peroxisome</keyword>
<feature type="domain" description="AMP-binding enzyme C-terminal" evidence="5">
    <location>
        <begin position="223"/>
        <end position="299"/>
    </location>
</feature>
<sequence length="312" mass="34568">MRNQRLNNIPPDVSFVLTEEVRRQFTDCGVKAIGTIEMFMPLALEVSKSLKDYKGTIWVGGDDDKVKGIFGLRSLLMADHTADLPELNCDEVCLIPYSSGTTGMPDGYGMTESSPVTLMTPYIYPYNKVGSVGQLIPSTQARIVSLTTGDNLHAHKSGELYLRGPQVMKGYWNNEAATRETVDNEGWLHTGDVAYYDEDHYFYIVDRTKELIKVKGNQVSPTEIESVIMEQPEVADVAVVGIPDALAGEVPKAFVVLKANHKLTEKQIYDVVAQKLTKYKRLEGGVAFLHSIPRNAAGKILRNELKVLGSKK</sequence>
<dbReference type="InterPro" id="IPR000873">
    <property type="entry name" value="AMP-dep_synth/lig_dom"/>
</dbReference>
<name>A0A194RRQ8_PAPMA</name>
<dbReference type="Pfam" id="PF13193">
    <property type="entry name" value="AMP-binding_C"/>
    <property type="match status" value="1"/>
</dbReference>
<dbReference type="FunFam" id="3.30.300.30:FF:000007">
    <property type="entry name" value="4-coumarate--CoA ligase 2"/>
    <property type="match status" value="1"/>
</dbReference>
<proteinExistence type="inferred from homology"/>
<dbReference type="InterPro" id="IPR025110">
    <property type="entry name" value="AMP-bd_C"/>
</dbReference>
<organism evidence="6 7">
    <name type="scientific">Papilio machaon</name>
    <name type="common">Old World swallowtail butterfly</name>
    <dbReference type="NCBI Taxonomy" id="76193"/>
    <lineage>
        <taxon>Eukaryota</taxon>
        <taxon>Metazoa</taxon>
        <taxon>Ecdysozoa</taxon>
        <taxon>Arthropoda</taxon>
        <taxon>Hexapoda</taxon>
        <taxon>Insecta</taxon>
        <taxon>Pterygota</taxon>
        <taxon>Neoptera</taxon>
        <taxon>Endopterygota</taxon>
        <taxon>Lepidoptera</taxon>
        <taxon>Glossata</taxon>
        <taxon>Ditrysia</taxon>
        <taxon>Papilionoidea</taxon>
        <taxon>Papilionidae</taxon>
        <taxon>Papilioninae</taxon>
        <taxon>Papilio</taxon>
    </lineage>
</organism>
<accession>A0A194RRQ8</accession>
<evidence type="ECO:0000259" key="5">
    <source>
        <dbReference type="Pfam" id="PF13193"/>
    </source>
</evidence>
<evidence type="ECO:0000256" key="3">
    <source>
        <dbReference type="ARBA" id="ARBA00023140"/>
    </source>
</evidence>
<dbReference type="Gene3D" id="3.40.50.12780">
    <property type="entry name" value="N-terminal domain of ligase-like"/>
    <property type="match status" value="1"/>
</dbReference>
<evidence type="ECO:0000313" key="7">
    <source>
        <dbReference type="Proteomes" id="UP000053240"/>
    </source>
</evidence>
<feature type="domain" description="AMP-dependent synthetase/ligase" evidence="4">
    <location>
        <begin position="106"/>
        <end position="172"/>
    </location>
</feature>
<dbReference type="EMBL" id="KQ459765">
    <property type="protein sequence ID" value="KPJ20010.1"/>
    <property type="molecule type" value="Genomic_DNA"/>
</dbReference>
<dbReference type="GO" id="GO:0005777">
    <property type="term" value="C:peroxisome"/>
    <property type="evidence" value="ECO:0007669"/>
    <property type="project" value="UniProtKB-SubCell"/>
</dbReference>
<dbReference type="InParanoid" id="A0A194RRQ8"/>
<dbReference type="InterPro" id="IPR045851">
    <property type="entry name" value="AMP-bd_C_sf"/>
</dbReference>
<gene>
    <name evidence="6" type="ORF">RR48_07475</name>
</gene>
<dbReference type="STRING" id="76193.A0A194RRQ8"/>
<keyword evidence="7" id="KW-1185">Reference proteome</keyword>
<dbReference type="PANTHER" id="PTHR24096">
    <property type="entry name" value="LONG-CHAIN-FATTY-ACID--COA LIGASE"/>
    <property type="match status" value="1"/>
</dbReference>